<dbReference type="GO" id="GO:0008270">
    <property type="term" value="F:zinc ion binding"/>
    <property type="evidence" value="ECO:0007669"/>
    <property type="project" value="UniProtKB-KW"/>
</dbReference>
<dbReference type="PROSITE" id="PS50119">
    <property type="entry name" value="ZF_BBOX"/>
    <property type="match status" value="1"/>
</dbReference>
<evidence type="ECO:0000256" key="2">
    <source>
        <dbReference type="SAM" id="MobiDB-lite"/>
    </source>
</evidence>
<accession>A0A8K1CGX3</accession>
<dbReference type="SUPFAM" id="SSF52799">
    <property type="entry name" value="(Phosphotyrosine protein) phosphatases II"/>
    <property type="match status" value="1"/>
</dbReference>
<keyword evidence="5" id="KW-1185">Reference proteome</keyword>
<evidence type="ECO:0000259" key="3">
    <source>
        <dbReference type="PROSITE" id="PS50119"/>
    </source>
</evidence>
<feature type="region of interest" description="Disordered" evidence="2">
    <location>
        <begin position="1"/>
        <end position="38"/>
    </location>
</feature>
<dbReference type="OrthoDB" id="2017893at2759"/>
<feature type="compositionally biased region" description="Basic and acidic residues" evidence="2">
    <location>
        <begin position="14"/>
        <end position="38"/>
    </location>
</feature>
<proteinExistence type="predicted"/>
<organism evidence="4 5">
    <name type="scientific">Pythium oligandrum</name>
    <name type="common">Mycoparasitic fungus</name>
    <dbReference type="NCBI Taxonomy" id="41045"/>
    <lineage>
        <taxon>Eukaryota</taxon>
        <taxon>Sar</taxon>
        <taxon>Stramenopiles</taxon>
        <taxon>Oomycota</taxon>
        <taxon>Peronosporomycetes</taxon>
        <taxon>Pythiales</taxon>
        <taxon>Pythiaceae</taxon>
        <taxon>Pythium</taxon>
    </lineage>
</organism>
<sequence length="972" mass="111396">MAHVAPDDEQDTEQTTREQVKGERDQLKEDNDPKKDDVDVALVESEQDDVQQVTEAESSPEWIRANFAKHTLREWVKSGSYAQDNLIASIEDPTRCVSCEECAIRVACFSCSECAQQLCWRCADAIHIIPSLADHRIERSRSVPPISPPPEPTTVIHDLAPPSSVQSPQSPPSPTHTFPAAFAPCKVIEHRLHLPVGTTLFFRAEDCGRWAREVLHGTVVSADQSVRSELESADGFSYFYRVVWIRGVEALANGFFRANLVLPLSWWPIEIGVFPSQLAAFRATITAERLARHYGRRHRVSHDRRAPFPSEAMLEEILKETDTILGQEFRCRVTRTDDHAFVQALSHGTWSHNDWMEYIGRRDDLLEEAAAILEESEDEAALVWSPRTRLRFFLVEQKALLLPDVVRNEQVHSIVQQMLMVYVGFAWRQWQRFIKRHRRHERRQKQHAAACKLQHWARRLFDRRRKLLPGMDSIDALDRYRRRQIYAAKLYSWMIKQYEAKQRHALHCWAENAKVFDPDVRRRLQVPSQTTWHPSHGIVALPRLPRIPAHKRTDGSLAVEDLALFKQFRANHAGPTESSYWILRQRVLVGVYPTGRAFQDARRIVARADYTTSILLQSIGVFVCLADDSELTTFESTLFIPDTSVATTQDGPSRRISAETAAATKMPVTYSTPWKFERLVRTKHETLRVELQGAVRMAQRQLELGELERDGFVLTLPAGTSIDEDDVEADFALPPAMRIQRETLRNKLALAQQNVRKAEATLASLAPLTFHHFPIPKDGVPASTQDLETLFLTLEQHLRQQEKLYVFSMQGHGRTGLITALMLGRLYGIPANDALERAQRLHDCQYSMHSVPSTRLVSSPKTTEQIALVHQLLARYNDAIYAPVVLENTDDGFYAWRAQQRGIPIEKFTEKEGFMVGDRVDTDMQRQQEQQYQQKQRIAKRESAAVRLQYDRETQRREAETMRALDRDVSGS</sequence>
<keyword evidence="1" id="KW-0863">Zinc-finger</keyword>
<evidence type="ECO:0000313" key="5">
    <source>
        <dbReference type="Proteomes" id="UP000794436"/>
    </source>
</evidence>
<reference evidence="4" key="1">
    <citation type="submission" date="2019-03" db="EMBL/GenBank/DDBJ databases">
        <title>Long read genome sequence of the mycoparasitic Pythium oligandrum ATCC 38472 isolated from sugarbeet rhizosphere.</title>
        <authorList>
            <person name="Gaulin E."/>
        </authorList>
    </citation>
    <scope>NUCLEOTIDE SEQUENCE</scope>
    <source>
        <strain evidence="4">ATCC 38472_TT</strain>
    </source>
</reference>
<dbReference type="Proteomes" id="UP000794436">
    <property type="component" value="Unassembled WGS sequence"/>
</dbReference>
<protein>
    <recommendedName>
        <fullName evidence="3">B box-type domain-containing protein</fullName>
    </recommendedName>
</protein>
<comment type="caution">
    <text evidence="4">The sequence shown here is derived from an EMBL/GenBank/DDBJ whole genome shotgun (WGS) entry which is preliminary data.</text>
</comment>
<feature type="domain" description="B box-type" evidence="3">
    <location>
        <begin position="94"/>
        <end position="146"/>
    </location>
</feature>
<dbReference type="CDD" id="cd19757">
    <property type="entry name" value="Bbox1"/>
    <property type="match status" value="1"/>
</dbReference>
<dbReference type="EMBL" id="SPLM01000073">
    <property type="protein sequence ID" value="TMW63025.1"/>
    <property type="molecule type" value="Genomic_DNA"/>
</dbReference>
<feature type="region of interest" description="Disordered" evidence="2">
    <location>
        <begin position="140"/>
        <end position="176"/>
    </location>
</feature>
<feature type="region of interest" description="Disordered" evidence="2">
    <location>
        <begin position="943"/>
        <end position="972"/>
    </location>
</feature>
<feature type="compositionally biased region" description="Low complexity" evidence="2">
    <location>
        <begin position="153"/>
        <end position="168"/>
    </location>
</feature>
<keyword evidence="1" id="KW-0862">Zinc</keyword>
<evidence type="ECO:0000313" key="4">
    <source>
        <dbReference type="EMBL" id="TMW63025.1"/>
    </source>
</evidence>
<gene>
    <name evidence="4" type="ORF">Poli38472_005643</name>
</gene>
<dbReference type="AlphaFoldDB" id="A0A8K1CGX3"/>
<dbReference type="InterPro" id="IPR029021">
    <property type="entry name" value="Prot-tyrosine_phosphatase-like"/>
</dbReference>
<keyword evidence="1" id="KW-0479">Metal-binding</keyword>
<dbReference type="Gene3D" id="3.90.190.10">
    <property type="entry name" value="Protein tyrosine phosphatase superfamily"/>
    <property type="match status" value="1"/>
</dbReference>
<name>A0A8K1CGX3_PYTOL</name>
<evidence type="ECO:0000256" key="1">
    <source>
        <dbReference type="PROSITE-ProRule" id="PRU00024"/>
    </source>
</evidence>
<dbReference type="InterPro" id="IPR000315">
    <property type="entry name" value="Znf_B-box"/>
</dbReference>